<protein>
    <submittedName>
        <fullName evidence="1">Uncharacterized protein</fullName>
    </submittedName>
</protein>
<gene>
    <name evidence="1" type="ORF">DF3PB_1960001</name>
</gene>
<sequence length="179" mass="19145">MPWKALQTRRKALPRTPTAYLSHAITGRARLKIPARRGDQAYFAVLAERLQRDCPGVRSVRVNPLTASVLIEHAEPLPPLGTFAAGTGLFLLEATPPPLPPVGPTLRSAASTLDRSVRRTAGGTWDLWTLLALVLLSLALVQVRRGTVLPPAVSLTWQALTALGLSHLMNSKNGGNGGL</sequence>
<dbReference type="Pfam" id="PF19991">
    <property type="entry name" value="HMA_2"/>
    <property type="match status" value="1"/>
</dbReference>
<reference evidence="1" key="1">
    <citation type="submission" date="2018-07" db="EMBL/GenBank/DDBJ databases">
        <authorList>
            <person name="Quirk P.G."/>
            <person name="Krulwich T.A."/>
        </authorList>
    </citation>
    <scope>NUCLEOTIDE SEQUENCE</scope>
</reference>
<accession>A0A380TBS4</accession>
<dbReference type="AlphaFoldDB" id="A0A380TBS4"/>
<evidence type="ECO:0000313" key="1">
    <source>
        <dbReference type="EMBL" id="SUS05426.1"/>
    </source>
</evidence>
<proteinExistence type="predicted"/>
<organism evidence="1">
    <name type="scientific">metagenome</name>
    <dbReference type="NCBI Taxonomy" id="256318"/>
    <lineage>
        <taxon>unclassified sequences</taxon>
        <taxon>metagenomes</taxon>
    </lineage>
</organism>
<name>A0A380TBS4_9ZZZZ</name>
<dbReference type="EMBL" id="UIDG01000108">
    <property type="protein sequence ID" value="SUS05426.1"/>
    <property type="molecule type" value="Genomic_DNA"/>
</dbReference>